<keyword evidence="1" id="KW-0472">Membrane</keyword>
<accession>A0ABV6EH64</accession>
<feature type="transmembrane region" description="Helical" evidence="1">
    <location>
        <begin position="98"/>
        <end position="118"/>
    </location>
</feature>
<protein>
    <submittedName>
        <fullName evidence="2">Uncharacterized protein</fullName>
    </submittedName>
</protein>
<feature type="transmembrane region" description="Helical" evidence="1">
    <location>
        <begin position="12"/>
        <end position="33"/>
    </location>
</feature>
<keyword evidence="1" id="KW-1133">Transmembrane helix</keyword>
<keyword evidence="3" id="KW-1185">Reference proteome</keyword>
<dbReference type="Proteomes" id="UP001589792">
    <property type="component" value="Unassembled WGS sequence"/>
</dbReference>
<comment type="caution">
    <text evidence="2">The sequence shown here is derived from an EMBL/GenBank/DDBJ whole genome shotgun (WGS) entry which is preliminary data.</text>
</comment>
<evidence type="ECO:0000256" key="1">
    <source>
        <dbReference type="SAM" id="Phobius"/>
    </source>
</evidence>
<evidence type="ECO:0000313" key="3">
    <source>
        <dbReference type="Proteomes" id="UP001589792"/>
    </source>
</evidence>
<name>A0ABV6EH64_9GAMM</name>
<sequence length="152" mass="17706">MNKKTTLALHKKIILAFFYILAVNTIFDFIFFMSNYFSPAPQFNLKITFFAFIIDFLIVIFGLIRKIKPVLLLVFPSEIIYSIYLTNFTSYYSNAIDLLLQSMVYMIYIYGISSMYYVSGSKYLKFHFSIPGVIITAAFSIFLSIVTLIKFF</sequence>
<feature type="transmembrane region" description="Helical" evidence="1">
    <location>
        <begin position="130"/>
        <end position="149"/>
    </location>
</feature>
<dbReference type="RefSeq" id="WP_380677840.1">
    <property type="nucleotide sequence ID" value="NZ_CP173186.1"/>
</dbReference>
<dbReference type="EMBL" id="JBHLXG010000018">
    <property type="protein sequence ID" value="MFC0228336.1"/>
    <property type="molecule type" value="Genomic_DNA"/>
</dbReference>
<proteinExistence type="predicted"/>
<feature type="transmembrane region" description="Helical" evidence="1">
    <location>
        <begin position="45"/>
        <end position="64"/>
    </location>
</feature>
<reference evidence="2 3" key="1">
    <citation type="submission" date="2024-09" db="EMBL/GenBank/DDBJ databases">
        <authorList>
            <person name="Sun Q."/>
            <person name="Mori K."/>
        </authorList>
    </citation>
    <scope>NUCLEOTIDE SEQUENCE [LARGE SCALE GENOMIC DNA]</scope>
    <source>
        <strain evidence="2 3">CCM 8626</strain>
    </source>
</reference>
<feature type="transmembrane region" description="Helical" evidence="1">
    <location>
        <begin position="71"/>
        <end position="92"/>
    </location>
</feature>
<gene>
    <name evidence="2" type="ORF">ACFFJ3_17850</name>
</gene>
<keyword evidence="1" id="KW-0812">Transmembrane</keyword>
<evidence type="ECO:0000313" key="2">
    <source>
        <dbReference type="EMBL" id="MFC0228336.1"/>
    </source>
</evidence>
<organism evidence="2 3">
    <name type="scientific">Serratia aquatilis</name>
    <dbReference type="NCBI Taxonomy" id="1737515"/>
    <lineage>
        <taxon>Bacteria</taxon>
        <taxon>Pseudomonadati</taxon>
        <taxon>Pseudomonadota</taxon>
        <taxon>Gammaproteobacteria</taxon>
        <taxon>Enterobacterales</taxon>
        <taxon>Yersiniaceae</taxon>
        <taxon>Serratia</taxon>
    </lineage>
</organism>